<evidence type="ECO:0000313" key="7">
    <source>
        <dbReference type="EMBL" id="MXO75461.1"/>
    </source>
</evidence>
<dbReference type="Gene3D" id="3.30.1330.60">
    <property type="entry name" value="OmpA-like domain"/>
    <property type="match status" value="1"/>
</dbReference>
<dbReference type="InterPro" id="IPR006665">
    <property type="entry name" value="OmpA-like"/>
</dbReference>
<reference evidence="7 8" key="1">
    <citation type="submission" date="2019-12" db="EMBL/GenBank/DDBJ databases">
        <title>Genomic-based taxomic classification of the family Erythrobacteraceae.</title>
        <authorList>
            <person name="Xu L."/>
        </authorList>
    </citation>
    <scope>NUCLEOTIDE SEQUENCE [LARGE SCALE GENOMIC DNA]</scope>
    <source>
        <strain evidence="7 8">100921-2</strain>
    </source>
</reference>
<evidence type="ECO:0000256" key="5">
    <source>
        <dbReference type="SAM" id="MobiDB-lite"/>
    </source>
</evidence>
<evidence type="ECO:0000256" key="2">
    <source>
        <dbReference type="ARBA" id="ARBA00023136"/>
    </source>
</evidence>
<dbReference type="InterPro" id="IPR006664">
    <property type="entry name" value="OMP_bac"/>
</dbReference>
<keyword evidence="2 4" id="KW-0472">Membrane</keyword>
<protein>
    <submittedName>
        <fullName evidence="7">OmpA family protein</fullName>
    </submittedName>
</protein>
<feature type="region of interest" description="Disordered" evidence="5">
    <location>
        <begin position="138"/>
        <end position="166"/>
    </location>
</feature>
<dbReference type="OrthoDB" id="9814546at2"/>
<comment type="subcellular location">
    <subcellularLocation>
        <location evidence="1">Cell outer membrane</location>
    </subcellularLocation>
</comment>
<dbReference type="InterPro" id="IPR050330">
    <property type="entry name" value="Bact_OuterMem_StrucFunc"/>
</dbReference>
<dbReference type="PROSITE" id="PS51123">
    <property type="entry name" value="OMPA_2"/>
    <property type="match status" value="1"/>
</dbReference>
<gene>
    <name evidence="7" type="ORF">GRI40_09565</name>
</gene>
<dbReference type="Pfam" id="PF00691">
    <property type="entry name" value="OmpA"/>
    <property type="match status" value="1"/>
</dbReference>
<sequence length="166" mass="17504">MSRSSLRAAEAGAGGTAIGGISTSSVGSVEAIRSELGATETARGTVVALPGDVLFDFDKADIRPDARPTLDKVAQLIAQSGGAKVAIEGHSDSKGEDGYNQKLSERRAMAVRDYLKDVRMIPGDRLEVRGFGELRPVAANLTPDGKDDPAGQRRNRRVEVIIAKTS</sequence>
<feature type="domain" description="OmpA-like" evidence="6">
    <location>
        <begin position="42"/>
        <end position="166"/>
    </location>
</feature>
<evidence type="ECO:0000313" key="8">
    <source>
        <dbReference type="Proteomes" id="UP000439522"/>
    </source>
</evidence>
<evidence type="ECO:0000256" key="3">
    <source>
        <dbReference type="ARBA" id="ARBA00023237"/>
    </source>
</evidence>
<dbReference type="PANTHER" id="PTHR30329">
    <property type="entry name" value="STATOR ELEMENT OF FLAGELLAR MOTOR COMPLEX"/>
    <property type="match status" value="1"/>
</dbReference>
<evidence type="ECO:0000256" key="4">
    <source>
        <dbReference type="PROSITE-ProRule" id="PRU00473"/>
    </source>
</evidence>
<dbReference type="SUPFAM" id="SSF103088">
    <property type="entry name" value="OmpA-like"/>
    <property type="match status" value="1"/>
</dbReference>
<dbReference type="RefSeq" id="WP_160611097.1">
    <property type="nucleotide sequence ID" value="NZ_WTZA01000001.1"/>
</dbReference>
<dbReference type="GO" id="GO:0009279">
    <property type="term" value="C:cell outer membrane"/>
    <property type="evidence" value="ECO:0007669"/>
    <property type="project" value="UniProtKB-SubCell"/>
</dbReference>
<organism evidence="7 8">
    <name type="scientific">Tsuneonella aeria</name>
    <dbReference type="NCBI Taxonomy" id="1837929"/>
    <lineage>
        <taxon>Bacteria</taxon>
        <taxon>Pseudomonadati</taxon>
        <taxon>Pseudomonadota</taxon>
        <taxon>Alphaproteobacteria</taxon>
        <taxon>Sphingomonadales</taxon>
        <taxon>Erythrobacteraceae</taxon>
        <taxon>Tsuneonella</taxon>
    </lineage>
</organism>
<accession>A0A6I4TDT2</accession>
<keyword evidence="8" id="KW-1185">Reference proteome</keyword>
<dbReference type="AlphaFoldDB" id="A0A6I4TDT2"/>
<dbReference type="InterPro" id="IPR036737">
    <property type="entry name" value="OmpA-like_sf"/>
</dbReference>
<feature type="region of interest" description="Disordered" evidence="5">
    <location>
        <begin position="1"/>
        <end position="22"/>
    </location>
</feature>
<evidence type="ECO:0000259" key="6">
    <source>
        <dbReference type="PROSITE" id="PS51123"/>
    </source>
</evidence>
<dbReference type="PANTHER" id="PTHR30329:SF21">
    <property type="entry name" value="LIPOPROTEIN YIAD-RELATED"/>
    <property type="match status" value="1"/>
</dbReference>
<dbReference type="Proteomes" id="UP000439522">
    <property type="component" value="Unassembled WGS sequence"/>
</dbReference>
<dbReference type="EMBL" id="WTZA01000001">
    <property type="protein sequence ID" value="MXO75461.1"/>
    <property type="molecule type" value="Genomic_DNA"/>
</dbReference>
<dbReference type="PRINTS" id="PR01021">
    <property type="entry name" value="OMPADOMAIN"/>
</dbReference>
<comment type="caution">
    <text evidence="7">The sequence shown here is derived from an EMBL/GenBank/DDBJ whole genome shotgun (WGS) entry which is preliminary data.</text>
</comment>
<proteinExistence type="predicted"/>
<keyword evidence="3" id="KW-0998">Cell outer membrane</keyword>
<name>A0A6I4TDT2_9SPHN</name>
<dbReference type="CDD" id="cd07185">
    <property type="entry name" value="OmpA_C-like"/>
    <property type="match status" value="1"/>
</dbReference>
<evidence type="ECO:0000256" key="1">
    <source>
        <dbReference type="ARBA" id="ARBA00004442"/>
    </source>
</evidence>